<evidence type="ECO:0000256" key="2">
    <source>
        <dbReference type="SAM" id="Phobius"/>
    </source>
</evidence>
<feature type="compositionally biased region" description="Acidic residues" evidence="1">
    <location>
        <begin position="76"/>
        <end position="94"/>
    </location>
</feature>
<organism evidence="4 5">
    <name type="scientific">Anaeramoeba flamelloides</name>
    <dbReference type="NCBI Taxonomy" id="1746091"/>
    <lineage>
        <taxon>Eukaryota</taxon>
        <taxon>Metamonada</taxon>
        <taxon>Anaeramoebidae</taxon>
        <taxon>Anaeramoeba</taxon>
    </lineage>
</organism>
<keyword evidence="2" id="KW-0812">Transmembrane</keyword>
<name>A0AAV7Y6D2_9EUKA</name>
<sequence length="271" mass="31596">MKPLLFTLLFSISLISILCSTEDVVDAEENIVKFLHTTHYMESTECQGNYRELTILEDHCYKNLTNSILYTSTELTESESEESESEESESEESESERSEFMGSDSNTKEDGVQSFTVVFCDYEDDCECSNTYTMNYESCYPEKDKEESQYYDQLEINTFETAYIHAKVYNESTSCKGKYTDLVVIDERCYHFEESSARWETQDKYHFNAYHCDVNTECDNCNKIKILYNLCIPDFDKGKSYKYKLVSDPAPKQTLAILLIAIQFLVLYLFK</sequence>
<protein>
    <submittedName>
        <fullName evidence="4">Uncharacterized protein</fullName>
    </submittedName>
</protein>
<evidence type="ECO:0000256" key="1">
    <source>
        <dbReference type="SAM" id="MobiDB-lite"/>
    </source>
</evidence>
<evidence type="ECO:0000256" key="3">
    <source>
        <dbReference type="SAM" id="SignalP"/>
    </source>
</evidence>
<feature type="region of interest" description="Disordered" evidence="1">
    <location>
        <begin position="73"/>
        <end position="109"/>
    </location>
</feature>
<keyword evidence="2" id="KW-0472">Membrane</keyword>
<dbReference type="AlphaFoldDB" id="A0AAV7Y6D2"/>
<keyword evidence="3" id="KW-0732">Signal</keyword>
<keyword evidence="2" id="KW-1133">Transmembrane helix</keyword>
<reference evidence="4" key="1">
    <citation type="submission" date="2022-08" db="EMBL/GenBank/DDBJ databases">
        <title>Novel sulphate-reducing endosymbionts in the free-living metamonad Anaeramoeba.</title>
        <authorList>
            <person name="Jerlstrom-Hultqvist J."/>
            <person name="Cepicka I."/>
            <person name="Gallot-Lavallee L."/>
            <person name="Salas-Leiva D."/>
            <person name="Curtis B.A."/>
            <person name="Zahonova K."/>
            <person name="Pipaliya S."/>
            <person name="Dacks J."/>
            <person name="Roger A.J."/>
        </authorList>
    </citation>
    <scope>NUCLEOTIDE SEQUENCE</scope>
    <source>
        <strain evidence="4">Busselton2</strain>
    </source>
</reference>
<dbReference type="Proteomes" id="UP001146793">
    <property type="component" value="Unassembled WGS sequence"/>
</dbReference>
<feature type="signal peptide" evidence="3">
    <location>
        <begin position="1"/>
        <end position="27"/>
    </location>
</feature>
<dbReference type="EMBL" id="JANTQA010000075">
    <property type="protein sequence ID" value="KAJ3424204.1"/>
    <property type="molecule type" value="Genomic_DNA"/>
</dbReference>
<evidence type="ECO:0000313" key="4">
    <source>
        <dbReference type="EMBL" id="KAJ3424204.1"/>
    </source>
</evidence>
<proteinExistence type="predicted"/>
<accession>A0AAV7Y6D2</accession>
<evidence type="ECO:0000313" key="5">
    <source>
        <dbReference type="Proteomes" id="UP001146793"/>
    </source>
</evidence>
<gene>
    <name evidence="4" type="ORF">M0812_29839</name>
</gene>
<feature type="chain" id="PRO_5043619647" evidence="3">
    <location>
        <begin position="28"/>
        <end position="271"/>
    </location>
</feature>
<comment type="caution">
    <text evidence="4">The sequence shown here is derived from an EMBL/GenBank/DDBJ whole genome shotgun (WGS) entry which is preliminary data.</text>
</comment>
<feature type="transmembrane region" description="Helical" evidence="2">
    <location>
        <begin position="254"/>
        <end position="270"/>
    </location>
</feature>